<name>J3N7I0_ORYBR</name>
<evidence type="ECO:0000313" key="3">
    <source>
        <dbReference type="EnsemblPlants" id="OB11G17660.1"/>
    </source>
</evidence>
<dbReference type="InterPro" id="IPR004314">
    <property type="entry name" value="Neprosin"/>
</dbReference>
<reference evidence="3" key="2">
    <citation type="submission" date="2013-04" db="UniProtKB">
        <authorList>
            <consortium name="EnsemblPlants"/>
        </authorList>
    </citation>
    <scope>IDENTIFICATION</scope>
</reference>
<dbReference type="PANTHER" id="PTHR31589">
    <property type="entry name" value="PROTEIN, PUTATIVE (DUF239)-RELATED-RELATED"/>
    <property type="match status" value="1"/>
</dbReference>
<dbReference type="PROSITE" id="PS52045">
    <property type="entry name" value="NEPROSIN_PEP_CD"/>
    <property type="match status" value="1"/>
</dbReference>
<organism evidence="3">
    <name type="scientific">Oryza brachyantha</name>
    <name type="common">malo sina</name>
    <dbReference type="NCBI Taxonomy" id="4533"/>
    <lineage>
        <taxon>Eukaryota</taxon>
        <taxon>Viridiplantae</taxon>
        <taxon>Streptophyta</taxon>
        <taxon>Embryophyta</taxon>
        <taxon>Tracheophyta</taxon>
        <taxon>Spermatophyta</taxon>
        <taxon>Magnoliopsida</taxon>
        <taxon>Liliopsida</taxon>
        <taxon>Poales</taxon>
        <taxon>Poaceae</taxon>
        <taxon>BOP clade</taxon>
        <taxon>Oryzoideae</taxon>
        <taxon>Oryzeae</taxon>
        <taxon>Oryzinae</taxon>
        <taxon>Oryza</taxon>
    </lineage>
</organism>
<proteinExistence type="predicted"/>
<sequence length="322" mass="35103">MGYTGSTEIIFLLLCLLTFSAEPTTEDIDNYSTIKTVQPTLKHLLLRNISSQLLMQPGFSAHRTEGHKGSKYYISSADMSKIGCPYGTVPILTSYNSSMRATHFNKKIAHKDNGNNGGYGHSSISVWEPDLGTGRPPRYTGAVVEVQNEGIRIGTGWYVDPDMYGDNHAHFEIGWTDNDKSCTNLRCEGFVQLSTRIVPGAVLKPVSKITGKQYLMMVSIFKLFTNMSGSANMIGWMGVSNAASGEPYPPMGSGQPAAEGEGRAVFFTDVKVIDASMEYVSPYLTEIFTSMISPDCYRVGTPSTDDMGLHFYFGGAGCSPSH</sequence>
<dbReference type="STRING" id="4533.J3N7I0"/>
<feature type="domain" description="Neprosin PEP catalytic" evidence="2">
    <location>
        <begin position="98"/>
        <end position="319"/>
    </location>
</feature>
<feature type="chain" id="PRO_5003774892" description="Neprosin PEP catalytic domain-containing protein" evidence="1">
    <location>
        <begin position="21"/>
        <end position="322"/>
    </location>
</feature>
<evidence type="ECO:0000259" key="2">
    <source>
        <dbReference type="PROSITE" id="PS52045"/>
    </source>
</evidence>
<dbReference type="Proteomes" id="UP000006038">
    <property type="component" value="Chromosome 11"/>
</dbReference>
<evidence type="ECO:0000313" key="4">
    <source>
        <dbReference type="Proteomes" id="UP000006038"/>
    </source>
</evidence>
<reference evidence="3" key="1">
    <citation type="journal article" date="2013" name="Nat. Commun.">
        <title>Whole-genome sequencing of Oryza brachyantha reveals mechanisms underlying Oryza genome evolution.</title>
        <authorList>
            <person name="Chen J."/>
            <person name="Huang Q."/>
            <person name="Gao D."/>
            <person name="Wang J."/>
            <person name="Lang Y."/>
            <person name="Liu T."/>
            <person name="Li B."/>
            <person name="Bai Z."/>
            <person name="Luis Goicoechea J."/>
            <person name="Liang C."/>
            <person name="Chen C."/>
            <person name="Zhang W."/>
            <person name="Sun S."/>
            <person name="Liao Y."/>
            <person name="Zhang X."/>
            <person name="Yang L."/>
            <person name="Song C."/>
            <person name="Wang M."/>
            <person name="Shi J."/>
            <person name="Liu G."/>
            <person name="Liu J."/>
            <person name="Zhou H."/>
            <person name="Zhou W."/>
            <person name="Yu Q."/>
            <person name="An N."/>
            <person name="Chen Y."/>
            <person name="Cai Q."/>
            <person name="Wang B."/>
            <person name="Liu B."/>
            <person name="Min J."/>
            <person name="Huang Y."/>
            <person name="Wu H."/>
            <person name="Li Z."/>
            <person name="Zhang Y."/>
            <person name="Yin Y."/>
            <person name="Song W."/>
            <person name="Jiang J."/>
            <person name="Jackson S.A."/>
            <person name="Wing R.A."/>
            <person name="Wang J."/>
            <person name="Chen M."/>
        </authorList>
    </citation>
    <scope>NUCLEOTIDE SEQUENCE [LARGE SCALE GENOMIC DNA]</scope>
    <source>
        <strain evidence="3">cv. IRGC 101232</strain>
    </source>
</reference>
<dbReference type="EnsemblPlants" id="OB11G17660.1">
    <property type="protein sequence ID" value="OB11G17660.1"/>
    <property type="gene ID" value="OB11G17660"/>
</dbReference>
<dbReference type="HOGENOM" id="CLU_030538_1_3_1"/>
<feature type="signal peptide" evidence="1">
    <location>
        <begin position="1"/>
        <end position="20"/>
    </location>
</feature>
<dbReference type="Pfam" id="PF03080">
    <property type="entry name" value="Neprosin"/>
    <property type="match status" value="1"/>
</dbReference>
<dbReference type="OMA" id="SSIDMCK"/>
<accession>J3N7I0</accession>
<evidence type="ECO:0000256" key="1">
    <source>
        <dbReference type="SAM" id="SignalP"/>
    </source>
</evidence>
<dbReference type="InterPro" id="IPR053168">
    <property type="entry name" value="Glutamic_endopeptidase"/>
</dbReference>
<dbReference type="AlphaFoldDB" id="J3N7I0"/>
<dbReference type="Gramene" id="OB11G17660.1">
    <property type="protein sequence ID" value="OB11G17660.1"/>
    <property type="gene ID" value="OB11G17660"/>
</dbReference>
<keyword evidence="1" id="KW-0732">Signal</keyword>
<protein>
    <recommendedName>
        <fullName evidence="2">Neprosin PEP catalytic domain-containing protein</fullName>
    </recommendedName>
</protein>
<dbReference type="PANTHER" id="PTHR31589:SF251">
    <property type="entry name" value="OS11G0284600 PROTEIN"/>
    <property type="match status" value="1"/>
</dbReference>
<keyword evidence="4" id="KW-1185">Reference proteome</keyword>